<dbReference type="Gene3D" id="2.130.10.10">
    <property type="entry name" value="YVTN repeat-like/Quinoprotein amine dehydrogenase"/>
    <property type="match status" value="1"/>
</dbReference>
<keyword evidence="2" id="KW-1185">Reference proteome</keyword>
<reference evidence="1 2" key="1">
    <citation type="journal article" date="2010" name="Cell">
        <title>The genome of Naegleria gruberi illuminates early eukaryotic versatility.</title>
        <authorList>
            <person name="Fritz-Laylin L.K."/>
            <person name="Prochnik S.E."/>
            <person name="Ginger M.L."/>
            <person name="Dacks J.B."/>
            <person name="Carpenter M.L."/>
            <person name="Field M.C."/>
            <person name="Kuo A."/>
            <person name="Paredez A."/>
            <person name="Chapman J."/>
            <person name="Pham J."/>
            <person name="Shu S."/>
            <person name="Neupane R."/>
            <person name="Cipriano M."/>
            <person name="Mancuso J."/>
            <person name="Tu H."/>
            <person name="Salamov A."/>
            <person name="Lindquist E."/>
            <person name="Shapiro H."/>
            <person name="Lucas S."/>
            <person name="Grigoriev I.V."/>
            <person name="Cande W.Z."/>
            <person name="Fulton C."/>
            <person name="Rokhsar D.S."/>
            <person name="Dawson S.C."/>
        </authorList>
    </citation>
    <scope>NUCLEOTIDE SEQUENCE [LARGE SCALE GENOMIC DNA]</scope>
    <source>
        <strain evidence="1 2">NEG-M</strain>
    </source>
</reference>
<dbReference type="GeneID" id="8859112"/>
<dbReference type="Proteomes" id="UP000006671">
    <property type="component" value="Unassembled WGS sequence"/>
</dbReference>
<dbReference type="VEuPathDB" id="AmoebaDB:NAEGRDRAFT_48227"/>
<dbReference type="EMBL" id="GG738861">
    <property type="protein sequence ID" value="EFC45813.1"/>
    <property type="molecule type" value="Genomic_DNA"/>
</dbReference>
<organism evidence="2">
    <name type="scientific">Naegleria gruberi</name>
    <name type="common">Amoeba</name>
    <dbReference type="NCBI Taxonomy" id="5762"/>
    <lineage>
        <taxon>Eukaryota</taxon>
        <taxon>Discoba</taxon>
        <taxon>Heterolobosea</taxon>
        <taxon>Tetramitia</taxon>
        <taxon>Eutetramitia</taxon>
        <taxon>Vahlkampfiidae</taxon>
        <taxon>Naegleria</taxon>
    </lineage>
</organism>
<name>D2VBK7_NAEGR</name>
<dbReference type="AlphaFoldDB" id="D2VBK7"/>
<dbReference type="KEGG" id="ngr:NAEGRDRAFT_48227"/>
<dbReference type="InterPro" id="IPR011044">
    <property type="entry name" value="Quino_amine_DH_bsu"/>
</dbReference>
<dbReference type="InterPro" id="IPR015943">
    <property type="entry name" value="WD40/YVTN_repeat-like_dom_sf"/>
</dbReference>
<proteinExistence type="predicted"/>
<evidence type="ECO:0000313" key="1">
    <source>
        <dbReference type="EMBL" id="EFC45813.1"/>
    </source>
</evidence>
<accession>D2VBK7</accession>
<dbReference type="InParanoid" id="D2VBK7"/>
<protein>
    <submittedName>
        <fullName evidence="1">Predicted protein</fullName>
    </submittedName>
</protein>
<evidence type="ECO:0000313" key="2">
    <source>
        <dbReference type="Proteomes" id="UP000006671"/>
    </source>
</evidence>
<gene>
    <name evidence="1" type="ORF">NAEGRDRAFT_48227</name>
</gene>
<sequence length="426" mass="46267">MCNQPKINESNYLAHRHWKLNEKNSMRTILVLLALCVLALAVNGADISFISSFDDYKLSCNLKTKNNTVNPISSGYLVGLYAEGGSSYRLAMIDLDSNAITYIGNDVFNSYSLGGVAIDPINHRLFIMVVPSQTPTMRTYSLLTGKMLYQVNTSEISNLVFEPALGNLYGLGYNDSMVTILDIDWETGEDTIVATTPLKGSTNMIRNINPATSVMYIYGYDSTYFNTMIAVNLTSGSWKYFNPPSITSYVALFSNGYQGKSNVLAIAEYEGKYAPVSIDSNTNVTVIGSTRFNSLVLSDKAYDVKENVIIGTLEDTSKIVVLNMTSGLIVKQIPLNSGASLGPVSYQQICVCCIASQNTRSIYGGSLDKSIVLPCQTNTASSTKVIGTTSSNGTIKPSQSRVSSSNSNFNISLVFIVIVGFLMGLF</sequence>
<dbReference type="SUPFAM" id="SSF50969">
    <property type="entry name" value="YVTN repeat-like/Quinoprotein amine dehydrogenase"/>
    <property type="match status" value="1"/>
</dbReference>
<dbReference type="RefSeq" id="XP_002678557.1">
    <property type="nucleotide sequence ID" value="XM_002678511.1"/>
</dbReference>